<keyword evidence="2" id="KW-1185">Reference proteome</keyword>
<evidence type="ECO:0008006" key="3">
    <source>
        <dbReference type="Google" id="ProtNLM"/>
    </source>
</evidence>
<protein>
    <recommendedName>
        <fullName evidence="3">YwqI/YxiC family protein</fullName>
    </recommendedName>
</protein>
<reference evidence="1 2" key="1">
    <citation type="submission" date="2019-04" db="EMBL/GenBank/DDBJ databases">
        <title>Bacillus sediminilitoris sp. nov., isolated from a tidal flat sediment on the East China Sea.</title>
        <authorList>
            <person name="Wei Y."/>
            <person name="Mao H."/>
            <person name="Fang J."/>
        </authorList>
    </citation>
    <scope>NUCLEOTIDE SEQUENCE [LARGE SCALE GENOMIC DNA]</scope>
    <source>
        <strain evidence="1 2">DSL-17</strain>
    </source>
</reference>
<evidence type="ECO:0000313" key="2">
    <source>
        <dbReference type="Proteomes" id="UP000310334"/>
    </source>
</evidence>
<dbReference type="InterPro" id="IPR046318">
    <property type="entry name" value="DUF5344"/>
</dbReference>
<dbReference type="OrthoDB" id="2705701at2"/>
<dbReference type="EMBL" id="SSNT01000013">
    <property type="protein sequence ID" value="THF77834.1"/>
    <property type="molecule type" value="Genomic_DNA"/>
</dbReference>
<name>A0A4S4BS65_9BACI</name>
<dbReference type="Proteomes" id="UP000310334">
    <property type="component" value="Unassembled WGS sequence"/>
</dbReference>
<evidence type="ECO:0000313" key="1">
    <source>
        <dbReference type="EMBL" id="THF77834.1"/>
    </source>
</evidence>
<comment type="caution">
    <text evidence="1">The sequence shown here is derived from an EMBL/GenBank/DDBJ whole genome shotgun (WGS) entry which is preliminary data.</text>
</comment>
<dbReference type="RefSeq" id="WP_136356115.1">
    <property type="nucleotide sequence ID" value="NZ_CP046266.1"/>
</dbReference>
<sequence>MAEIKLNYETVIKELNEVKSALANVKIAPPQASTLGKNKLDFTTYWLEREARIHQLINEYVEIVDKNIEDTKANVRSLKEQDEAITTKVKAP</sequence>
<accession>A0A4S4BS65</accession>
<gene>
    <name evidence="1" type="ORF">E6W99_17270</name>
</gene>
<proteinExistence type="predicted"/>
<organism evidence="1 2">
    <name type="scientific">Metabacillus sediminilitoris</name>
    <dbReference type="NCBI Taxonomy" id="2567941"/>
    <lineage>
        <taxon>Bacteria</taxon>
        <taxon>Bacillati</taxon>
        <taxon>Bacillota</taxon>
        <taxon>Bacilli</taxon>
        <taxon>Bacillales</taxon>
        <taxon>Bacillaceae</taxon>
        <taxon>Metabacillus</taxon>
    </lineage>
</organism>
<dbReference type="AlphaFoldDB" id="A0A4S4BS65"/>
<dbReference type="Pfam" id="PF17279">
    <property type="entry name" value="DUF5344"/>
    <property type="match status" value="1"/>
</dbReference>